<feature type="binding site" description="covalent" evidence="13">
    <location>
        <position position="242"/>
    </location>
    <ligand>
        <name>heme c</name>
        <dbReference type="ChEBI" id="CHEBI:61717"/>
        <label>2</label>
    </ligand>
</feature>
<keyword evidence="17" id="KW-0575">Peroxidase</keyword>
<dbReference type="InterPro" id="IPR004852">
    <property type="entry name" value="Di-haem_cyt_c_peroxidsae"/>
</dbReference>
<dbReference type="InterPro" id="IPR009056">
    <property type="entry name" value="Cyt_c-like_dom"/>
</dbReference>
<dbReference type="PANTHER" id="PTHR30600">
    <property type="entry name" value="CYTOCHROME C PEROXIDASE-RELATED"/>
    <property type="match status" value="1"/>
</dbReference>
<evidence type="ECO:0000256" key="4">
    <source>
        <dbReference type="ARBA" id="ARBA00022617"/>
    </source>
</evidence>
<dbReference type="AlphaFoldDB" id="A0A2D2AYK0"/>
<feature type="binding site" description="axial binding residue" evidence="14">
    <location>
        <position position="98"/>
    </location>
    <ligand>
        <name>heme c</name>
        <dbReference type="ChEBI" id="CHEBI:61717"/>
        <label>1</label>
    </ligand>
    <ligandPart>
        <name>Fe</name>
        <dbReference type="ChEBI" id="CHEBI:18248"/>
    </ligandPart>
</feature>
<dbReference type="GO" id="GO:0046872">
    <property type="term" value="F:metal ion binding"/>
    <property type="evidence" value="ECO:0007669"/>
    <property type="project" value="UniProtKB-KW"/>
</dbReference>
<feature type="domain" description="Cytochrome c" evidence="16">
    <location>
        <begin position="72"/>
        <end position="173"/>
    </location>
</feature>
<evidence type="ECO:0000256" key="1">
    <source>
        <dbReference type="ARBA" id="ARBA00004418"/>
    </source>
</evidence>
<keyword evidence="18" id="KW-1185">Reference proteome</keyword>
<dbReference type="RefSeq" id="WP_099622341.1">
    <property type="nucleotide sequence ID" value="NZ_CP024201.1"/>
</dbReference>
<comment type="function">
    <text evidence="11">Involved in methylamine metabolism. Essential for the maturation of the beta subunit of MADH, presumably via a step in the biosynthesis of tryptophan tryptophylquinone (TTQ), the cofactor of MADH.</text>
</comment>
<keyword evidence="7" id="KW-0574">Periplasm</keyword>
<dbReference type="GO" id="GO:0020037">
    <property type="term" value="F:heme binding"/>
    <property type="evidence" value="ECO:0007669"/>
    <property type="project" value="InterPro"/>
</dbReference>
<accession>A0A2D2AYK0</accession>
<comment type="cofactor">
    <cofactor evidence="13">
        <name>heme</name>
        <dbReference type="ChEBI" id="CHEBI:30413"/>
    </cofactor>
    <text evidence="13">Binds 2 heme groups.</text>
</comment>
<dbReference type="FunFam" id="1.10.760.10:FF:000019">
    <property type="entry name" value="Di-heme cytochrome C peroxidase"/>
    <property type="match status" value="1"/>
</dbReference>
<keyword evidence="10 14" id="KW-0408">Iron</keyword>
<comment type="pathway">
    <text evidence="2">One-carbon metabolism; methylamine degradation.</text>
</comment>
<feature type="domain" description="Cytochrome c" evidence="16">
    <location>
        <begin position="227"/>
        <end position="362"/>
    </location>
</feature>
<gene>
    <name evidence="17" type="ORF">CSW64_12040</name>
</gene>
<feature type="signal peptide" evidence="15">
    <location>
        <begin position="1"/>
        <end position="21"/>
    </location>
</feature>
<feature type="binding site" description="axial binding residue" evidence="14">
    <location>
        <position position="246"/>
    </location>
    <ligand>
        <name>heme c</name>
        <dbReference type="ChEBI" id="CHEBI:61717"/>
        <label>2</label>
    </ligand>
    <ligandPart>
        <name>Fe</name>
        <dbReference type="ChEBI" id="CHEBI:18248"/>
    </ligandPart>
</feature>
<dbReference type="InterPro" id="IPR036909">
    <property type="entry name" value="Cyt_c-like_dom_sf"/>
</dbReference>
<comment type="PTM">
    <text evidence="13">Binds 2 heme groups per subunit.</text>
</comment>
<sequence>MFARTVLAAAVVAGAFVIAGAASSQGTPTLRELYAGPPETWPRPTLLDGAIFTEFGPLPPAPQPADNPSTPAKLALGQRLFEEPRLSKSGQFACTSCHNRELAFGDGLRTSFGHDRQRGRRNAQPLFAAAWMSSLFWDGRSPSLEAQALEPIGHPVEMAADRATVEARLNADQTYRKAFAAAFNDDRPITLERVGQSIAVFERSLKPRRTRWDRVTADGGGVRLLTDQELQGLHLFRTKAGCANCHSGPLFTDGKFHNLGLSFYGRRLQDLGRYEVTKDPADVGAFRTPTLRNVSATGPYMHNGLFPTLAGTVNFYNQGGAQLRPRPDQVNDPLFPKTSPLVKPLGLTAEERRALVAFLETL</sequence>
<evidence type="ECO:0000256" key="11">
    <source>
        <dbReference type="ARBA" id="ARBA00058991"/>
    </source>
</evidence>
<feature type="binding site" description="covalent" evidence="13">
    <location>
        <position position="97"/>
    </location>
    <ligand>
        <name>heme c</name>
        <dbReference type="ChEBI" id="CHEBI:61717"/>
        <label>1</label>
    </ligand>
</feature>
<evidence type="ECO:0000256" key="8">
    <source>
        <dbReference type="ARBA" id="ARBA00022982"/>
    </source>
</evidence>
<dbReference type="Proteomes" id="UP000228945">
    <property type="component" value="Chromosome"/>
</dbReference>
<evidence type="ECO:0000256" key="9">
    <source>
        <dbReference type="ARBA" id="ARBA00023002"/>
    </source>
</evidence>
<evidence type="ECO:0000256" key="2">
    <source>
        <dbReference type="ARBA" id="ARBA00004856"/>
    </source>
</evidence>
<dbReference type="PIRSF" id="PIRSF000294">
    <property type="entry name" value="Cytochrome-c_peroxidase"/>
    <property type="match status" value="1"/>
</dbReference>
<dbReference type="GO" id="GO:0042597">
    <property type="term" value="C:periplasmic space"/>
    <property type="evidence" value="ECO:0007669"/>
    <property type="project" value="UniProtKB-SubCell"/>
</dbReference>
<keyword evidence="9" id="KW-0560">Oxidoreductase</keyword>
<feature type="binding site" description="axial binding residue" evidence="14">
    <location>
        <position position="114"/>
    </location>
    <ligand>
        <name>heme c</name>
        <dbReference type="ChEBI" id="CHEBI:61717"/>
        <label>1</label>
    </ligand>
    <ligandPart>
        <name>Fe</name>
        <dbReference type="ChEBI" id="CHEBI:18248"/>
    </ligandPart>
</feature>
<evidence type="ECO:0000256" key="13">
    <source>
        <dbReference type="PIRSR" id="PIRSR000294-1"/>
    </source>
</evidence>
<dbReference type="GO" id="GO:0009055">
    <property type="term" value="F:electron transfer activity"/>
    <property type="evidence" value="ECO:0007669"/>
    <property type="project" value="InterPro"/>
</dbReference>
<dbReference type="KEGG" id="cmb:CSW64_12040"/>
<comment type="subcellular location">
    <subcellularLocation>
        <location evidence="1">Periplasm</location>
    </subcellularLocation>
</comment>
<dbReference type="SUPFAM" id="SSF46626">
    <property type="entry name" value="Cytochrome c"/>
    <property type="match status" value="2"/>
</dbReference>
<evidence type="ECO:0000259" key="16">
    <source>
        <dbReference type="PROSITE" id="PS51007"/>
    </source>
</evidence>
<dbReference type="Gene3D" id="1.10.760.10">
    <property type="entry name" value="Cytochrome c-like domain"/>
    <property type="match status" value="2"/>
</dbReference>
<keyword evidence="4 13" id="KW-0349">Heme</keyword>
<feature type="chain" id="PRO_5013689296" description="Methylamine utilization protein MauG" evidence="15">
    <location>
        <begin position="22"/>
        <end position="362"/>
    </location>
</feature>
<dbReference type="InterPro" id="IPR051395">
    <property type="entry name" value="Cytochrome_c_Peroxidase/MauG"/>
</dbReference>
<dbReference type="OrthoDB" id="9805202at2"/>
<dbReference type="InterPro" id="IPR026259">
    <property type="entry name" value="MauG/Cytc_peroxidase"/>
</dbReference>
<evidence type="ECO:0000256" key="5">
    <source>
        <dbReference type="ARBA" id="ARBA00022723"/>
    </source>
</evidence>
<keyword evidence="3" id="KW-0813">Transport</keyword>
<name>A0A2D2AYK0_9CAUL</name>
<proteinExistence type="predicted"/>
<evidence type="ECO:0000256" key="14">
    <source>
        <dbReference type="PIRSR" id="PIRSR000294-2"/>
    </source>
</evidence>
<keyword evidence="6 15" id="KW-0732">Signal</keyword>
<dbReference type="Pfam" id="PF03150">
    <property type="entry name" value="CCP_MauG"/>
    <property type="match status" value="1"/>
</dbReference>
<dbReference type="EMBL" id="CP024201">
    <property type="protein sequence ID" value="ATQ43090.1"/>
    <property type="molecule type" value="Genomic_DNA"/>
</dbReference>
<evidence type="ECO:0000256" key="15">
    <source>
        <dbReference type="SAM" id="SignalP"/>
    </source>
</evidence>
<dbReference type="PROSITE" id="PS51007">
    <property type="entry name" value="CYTC"/>
    <property type="match status" value="2"/>
</dbReference>
<feature type="binding site" description="covalent" evidence="13">
    <location>
        <position position="94"/>
    </location>
    <ligand>
        <name>heme c</name>
        <dbReference type="ChEBI" id="CHEBI:61717"/>
        <label>1</label>
    </ligand>
</feature>
<dbReference type="GO" id="GO:0004130">
    <property type="term" value="F:cytochrome-c peroxidase activity"/>
    <property type="evidence" value="ECO:0007669"/>
    <property type="project" value="TreeGrafter"/>
</dbReference>
<keyword evidence="5 14" id="KW-0479">Metal-binding</keyword>
<evidence type="ECO:0000313" key="18">
    <source>
        <dbReference type="Proteomes" id="UP000228945"/>
    </source>
</evidence>
<reference evidence="17 18" key="1">
    <citation type="submission" date="2017-10" db="EMBL/GenBank/DDBJ databases">
        <title>Genome sequence of Caulobacter mirabilis FWC38.</title>
        <authorList>
            <person name="Fiebig A."/>
            <person name="Crosson S."/>
        </authorList>
    </citation>
    <scope>NUCLEOTIDE SEQUENCE [LARGE SCALE GENOMIC DNA]</scope>
    <source>
        <strain evidence="17 18">FWC 38</strain>
    </source>
</reference>
<evidence type="ECO:0000256" key="7">
    <source>
        <dbReference type="ARBA" id="ARBA00022764"/>
    </source>
</evidence>
<evidence type="ECO:0000256" key="10">
    <source>
        <dbReference type="ARBA" id="ARBA00023004"/>
    </source>
</evidence>
<evidence type="ECO:0000256" key="6">
    <source>
        <dbReference type="ARBA" id="ARBA00022729"/>
    </source>
</evidence>
<dbReference type="PANTHER" id="PTHR30600:SF10">
    <property type="entry name" value="BLL6722 PROTEIN"/>
    <property type="match status" value="1"/>
</dbReference>
<organism evidence="17 18">
    <name type="scientific">Caulobacter mirabilis</name>
    <dbReference type="NCBI Taxonomy" id="69666"/>
    <lineage>
        <taxon>Bacteria</taxon>
        <taxon>Pseudomonadati</taxon>
        <taxon>Pseudomonadota</taxon>
        <taxon>Alphaproteobacteria</taxon>
        <taxon>Caulobacterales</taxon>
        <taxon>Caulobacteraceae</taxon>
        <taxon>Caulobacter</taxon>
    </lineage>
</organism>
<evidence type="ECO:0000256" key="3">
    <source>
        <dbReference type="ARBA" id="ARBA00022448"/>
    </source>
</evidence>
<evidence type="ECO:0000313" key="17">
    <source>
        <dbReference type="EMBL" id="ATQ43090.1"/>
    </source>
</evidence>
<keyword evidence="8" id="KW-0249">Electron transport</keyword>
<evidence type="ECO:0000256" key="12">
    <source>
        <dbReference type="ARBA" id="ARBA00073576"/>
    </source>
</evidence>
<protein>
    <recommendedName>
        <fullName evidence="12">Methylamine utilization protein MauG</fullName>
    </recommendedName>
</protein>
<feature type="binding site" description="covalent" evidence="13">
    <location>
        <position position="245"/>
    </location>
    <ligand>
        <name>heme c</name>
        <dbReference type="ChEBI" id="CHEBI:61717"/>
        <label>2</label>
    </ligand>
</feature>